<gene>
    <name evidence="1" type="ORF">CPIN18021_0087</name>
</gene>
<protein>
    <submittedName>
        <fullName evidence="1">ATPase, AAA family</fullName>
    </submittedName>
</protein>
<organism evidence="1 2">
    <name type="scientific">Campylobacter pinnipediorum subsp. caledonicus</name>
    <dbReference type="NCBI Taxonomy" id="1874362"/>
    <lineage>
        <taxon>Bacteria</taxon>
        <taxon>Pseudomonadati</taxon>
        <taxon>Campylobacterota</taxon>
        <taxon>Epsilonproteobacteria</taxon>
        <taxon>Campylobacterales</taxon>
        <taxon>Campylobacteraceae</taxon>
        <taxon>Campylobacter</taxon>
    </lineage>
</organism>
<proteinExistence type="predicted"/>
<accession>A0A1S6U5H5</accession>
<dbReference type="SUPFAM" id="SSF52540">
    <property type="entry name" value="P-loop containing nucleoside triphosphate hydrolases"/>
    <property type="match status" value="1"/>
</dbReference>
<dbReference type="AlphaFoldDB" id="A0A1S6U5H5"/>
<reference evidence="2" key="1">
    <citation type="submission" date="2016-09" db="EMBL/GenBank/DDBJ databases">
        <title>Comparative genomics of the Campylobacter concisus group.</title>
        <authorList>
            <person name="Miller W.G."/>
            <person name="Yee E."/>
            <person name="Chapman M.H."/>
            <person name="Huynh S."/>
            <person name="Bono J.L."/>
            <person name="On S.L.W."/>
            <person name="StLeger J."/>
            <person name="Foster G."/>
            <person name="Parker C.T."/>
        </authorList>
    </citation>
    <scope>NUCLEOTIDE SEQUENCE [LARGE SCALE GENOMIC DNA]</scope>
    <source>
        <strain evidence="2">RM18021</strain>
    </source>
</reference>
<dbReference type="Gene3D" id="3.40.50.300">
    <property type="entry name" value="P-loop containing nucleotide triphosphate hydrolases"/>
    <property type="match status" value="1"/>
</dbReference>
<dbReference type="Proteomes" id="UP000190868">
    <property type="component" value="Chromosome"/>
</dbReference>
<dbReference type="InterPro" id="IPR027417">
    <property type="entry name" value="P-loop_NTPase"/>
</dbReference>
<evidence type="ECO:0000313" key="2">
    <source>
        <dbReference type="Proteomes" id="UP000190868"/>
    </source>
</evidence>
<keyword evidence="2" id="KW-1185">Reference proteome</keyword>
<name>A0A1S6U5H5_9BACT</name>
<dbReference type="EMBL" id="CP017258">
    <property type="protein sequence ID" value="AQW86949.1"/>
    <property type="molecule type" value="Genomic_DNA"/>
</dbReference>
<evidence type="ECO:0000313" key="1">
    <source>
        <dbReference type="EMBL" id="AQW86949.1"/>
    </source>
</evidence>
<sequence length="362" mass="42107">MNDLDFFYQTPLKNFKFINRKVFITSAKTIISGCIGSGKTSLISEYLNKFKQNDRLYINLTDTRIDKNQVLKNLQAFITKNNIKVLAIENISQNDIANLTSCFKHCEKIVFSTYDTNLKIDGFSNLKLNYLDYEEFISFFKKNIDQSMLFSHFLAHGGAVKSAFLDPTENSEFLQNELKRGLEYQKIELLKECAFQISSELNSFEIYKNIKAKTKVSKDSVYNKIYELEQNGFIINIGKFNESKAKKRVFFSNFALKNSLILKKDFNSVFKNAVFCELLKLKTDIFYTKEFDFYLPNRKIAILCVPFGISEIVFLKFQKLRSVLKELNISKLQVISVSNYDEVSQEGIRCEITPFYQWALGF</sequence>
<dbReference type="RefSeq" id="WP_078424156.1">
    <property type="nucleotide sequence ID" value="NZ_CP017258.1"/>
</dbReference>